<protein>
    <submittedName>
        <fullName evidence="1">Uncharacterized protein</fullName>
    </submittedName>
</protein>
<dbReference type="OrthoDB" id="2684108at2759"/>
<proteinExistence type="predicted"/>
<dbReference type="AlphaFoldDB" id="A0A4S8LJF4"/>
<name>A0A4S8LJF4_DENBC</name>
<evidence type="ECO:0000313" key="2">
    <source>
        <dbReference type="Proteomes" id="UP000297245"/>
    </source>
</evidence>
<dbReference type="Proteomes" id="UP000297245">
    <property type="component" value="Unassembled WGS sequence"/>
</dbReference>
<evidence type="ECO:0000313" key="1">
    <source>
        <dbReference type="EMBL" id="THU89306.1"/>
    </source>
</evidence>
<sequence>FYEWFQNVINYACKVRWNQRPPVPNCQYRHDGHMAQFGLSNGPRHLHAANVTSIGWGKSYQKKLTTEECIVHDEDVNAAAGIFWSLIESSLPLEVTTPVIELQKLNIPRLASRYVNPGSGFKLTIDEMEYNFFNFEQAPPEVDLTQGYSVSVFFIIMYGFLETDKRPGGPTLISVIPPGHLTSLWEGLKLIL</sequence>
<reference evidence="1 2" key="1">
    <citation type="journal article" date="2019" name="Nat. Ecol. Evol.">
        <title>Megaphylogeny resolves global patterns of mushroom evolution.</title>
        <authorList>
            <person name="Varga T."/>
            <person name="Krizsan K."/>
            <person name="Foldi C."/>
            <person name="Dima B."/>
            <person name="Sanchez-Garcia M."/>
            <person name="Sanchez-Ramirez S."/>
            <person name="Szollosi G.J."/>
            <person name="Szarkandi J.G."/>
            <person name="Papp V."/>
            <person name="Albert L."/>
            <person name="Andreopoulos W."/>
            <person name="Angelini C."/>
            <person name="Antonin V."/>
            <person name="Barry K.W."/>
            <person name="Bougher N.L."/>
            <person name="Buchanan P."/>
            <person name="Buyck B."/>
            <person name="Bense V."/>
            <person name="Catcheside P."/>
            <person name="Chovatia M."/>
            <person name="Cooper J."/>
            <person name="Damon W."/>
            <person name="Desjardin D."/>
            <person name="Finy P."/>
            <person name="Geml J."/>
            <person name="Haridas S."/>
            <person name="Hughes K."/>
            <person name="Justo A."/>
            <person name="Karasinski D."/>
            <person name="Kautmanova I."/>
            <person name="Kiss B."/>
            <person name="Kocsube S."/>
            <person name="Kotiranta H."/>
            <person name="LaButti K.M."/>
            <person name="Lechner B.E."/>
            <person name="Liimatainen K."/>
            <person name="Lipzen A."/>
            <person name="Lukacs Z."/>
            <person name="Mihaltcheva S."/>
            <person name="Morgado L.N."/>
            <person name="Niskanen T."/>
            <person name="Noordeloos M.E."/>
            <person name="Ohm R.A."/>
            <person name="Ortiz-Santana B."/>
            <person name="Ovrebo C."/>
            <person name="Racz N."/>
            <person name="Riley R."/>
            <person name="Savchenko A."/>
            <person name="Shiryaev A."/>
            <person name="Soop K."/>
            <person name="Spirin V."/>
            <person name="Szebenyi C."/>
            <person name="Tomsovsky M."/>
            <person name="Tulloss R.E."/>
            <person name="Uehling J."/>
            <person name="Grigoriev I.V."/>
            <person name="Vagvolgyi C."/>
            <person name="Papp T."/>
            <person name="Martin F.M."/>
            <person name="Miettinen O."/>
            <person name="Hibbett D.S."/>
            <person name="Nagy L.G."/>
        </authorList>
    </citation>
    <scope>NUCLEOTIDE SEQUENCE [LARGE SCALE GENOMIC DNA]</scope>
    <source>
        <strain evidence="1 2">CBS 962.96</strain>
    </source>
</reference>
<feature type="non-terminal residue" evidence="1">
    <location>
        <position position="1"/>
    </location>
</feature>
<gene>
    <name evidence="1" type="ORF">K435DRAFT_678289</name>
</gene>
<dbReference type="EMBL" id="ML179373">
    <property type="protein sequence ID" value="THU89306.1"/>
    <property type="molecule type" value="Genomic_DNA"/>
</dbReference>
<accession>A0A4S8LJF4</accession>
<organism evidence="1 2">
    <name type="scientific">Dendrothele bispora (strain CBS 962.96)</name>
    <dbReference type="NCBI Taxonomy" id="1314807"/>
    <lineage>
        <taxon>Eukaryota</taxon>
        <taxon>Fungi</taxon>
        <taxon>Dikarya</taxon>
        <taxon>Basidiomycota</taxon>
        <taxon>Agaricomycotina</taxon>
        <taxon>Agaricomycetes</taxon>
        <taxon>Agaricomycetidae</taxon>
        <taxon>Agaricales</taxon>
        <taxon>Agaricales incertae sedis</taxon>
        <taxon>Dendrothele</taxon>
    </lineage>
</organism>
<keyword evidence="2" id="KW-1185">Reference proteome</keyword>